<proteinExistence type="predicted"/>
<dbReference type="EMBL" id="AMZH03001440">
    <property type="protein sequence ID" value="RRT79289.1"/>
    <property type="molecule type" value="Genomic_DNA"/>
</dbReference>
<gene>
    <name evidence="1" type="ORF">B296_00000840</name>
</gene>
<dbReference type="Proteomes" id="UP000287651">
    <property type="component" value="Unassembled WGS sequence"/>
</dbReference>
<comment type="caution">
    <text evidence="1">The sequence shown here is derived from an EMBL/GenBank/DDBJ whole genome shotgun (WGS) entry which is preliminary data.</text>
</comment>
<sequence>MVRKDAVTVFHCVWFIRPLPSPPFPSLSVSDAPLALSSMESYALPRPIASSLPAHPTALLRHRHLCAFRLFPLHSSSPISYPRRPLS</sequence>
<evidence type="ECO:0000313" key="1">
    <source>
        <dbReference type="EMBL" id="RRT79289.1"/>
    </source>
</evidence>
<organism evidence="1 2">
    <name type="scientific">Ensete ventricosum</name>
    <name type="common">Abyssinian banana</name>
    <name type="synonym">Musa ensete</name>
    <dbReference type="NCBI Taxonomy" id="4639"/>
    <lineage>
        <taxon>Eukaryota</taxon>
        <taxon>Viridiplantae</taxon>
        <taxon>Streptophyta</taxon>
        <taxon>Embryophyta</taxon>
        <taxon>Tracheophyta</taxon>
        <taxon>Spermatophyta</taxon>
        <taxon>Magnoliopsida</taxon>
        <taxon>Liliopsida</taxon>
        <taxon>Zingiberales</taxon>
        <taxon>Musaceae</taxon>
        <taxon>Ensete</taxon>
    </lineage>
</organism>
<reference evidence="1 2" key="1">
    <citation type="journal article" date="2014" name="Agronomy (Basel)">
        <title>A Draft Genome Sequence for Ensete ventricosum, the Drought-Tolerant Tree Against Hunger.</title>
        <authorList>
            <person name="Harrison J."/>
            <person name="Moore K.A."/>
            <person name="Paszkiewicz K."/>
            <person name="Jones T."/>
            <person name="Grant M."/>
            <person name="Ambacheew D."/>
            <person name="Muzemil S."/>
            <person name="Studholme D.J."/>
        </authorList>
    </citation>
    <scope>NUCLEOTIDE SEQUENCE [LARGE SCALE GENOMIC DNA]</scope>
</reference>
<evidence type="ECO:0000313" key="2">
    <source>
        <dbReference type="Proteomes" id="UP000287651"/>
    </source>
</evidence>
<protein>
    <submittedName>
        <fullName evidence="1">Uncharacterized protein</fullName>
    </submittedName>
</protein>
<feature type="non-terminal residue" evidence="1">
    <location>
        <position position="87"/>
    </location>
</feature>
<name>A0A427ASQ7_ENSVE</name>
<dbReference type="AlphaFoldDB" id="A0A427ASQ7"/>
<accession>A0A427ASQ7</accession>